<sequence>MSGRVAHAPVPLLPAPQLLLFLLQVAALLAVAFVLGRLASRLGMPAVVGELSAGLLLGPTLLDHLAPGLAAWLLPKQADQFHLLDAVGQIGVLLLVGVTGIEVDFLLLRRRGTTVLRVATAGLLLPLGLGVATGLLLPASLIPGGTDRVVFALFLGVAMCLSALPVIAKTLTDLRLLHRNIGQLILVTGMVDDAFGWLMLSIVAAMAATALHVGTIVVSVLTLLAIVLAAASVGRPLVRLALRLAERTGGSTGVVTVATIVMLACGAGTQALGMEAVFGAFVGGVLVGSSGGVARAALAPLNAIVLAFFAPLFFATAGLRVDLTALGRPVVLLTGLVVLTVAVVGKFAGAFVGGLASRLNKWESLALGAGMNARGVVEIVIAMVGLRLGVLSTETYTIVVLVAIVTSLMAPPILRVAMRRVEYTVEESFRARRSGASLAQRADSG</sequence>
<protein>
    <submittedName>
        <fullName evidence="9">Transporter, CPA2 family</fullName>
    </submittedName>
</protein>
<evidence type="ECO:0000259" key="8">
    <source>
        <dbReference type="Pfam" id="PF00999"/>
    </source>
</evidence>
<dbReference type="GO" id="GO:0015297">
    <property type="term" value="F:antiporter activity"/>
    <property type="evidence" value="ECO:0007669"/>
    <property type="project" value="InterPro"/>
</dbReference>
<feature type="transmembrane region" description="Helical" evidence="7">
    <location>
        <begin position="276"/>
        <end position="294"/>
    </location>
</feature>
<feature type="transmembrane region" description="Helical" evidence="7">
    <location>
        <begin position="250"/>
        <end position="270"/>
    </location>
</feature>
<keyword evidence="3 7" id="KW-0812">Transmembrane</keyword>
<feature type="transmembrane region" description="Helical" evidence="7">
    <location>
        <begin position="331"/>
        <end position="353"/>
    </location>
</feature>
<evidence type="ECO:0000256" key="4">
    <source>
        <dbReference type="ARBA" id="ARBA00022989"/>
    </source>
</evidence>
<keyword evidence="2" id="KW-0813">Transport</keyword>
<keyword evidence="5" id="KW-0406">Ion transport</keyword>
<feature type="transmembrane region" description="Helical" evidence="7">
    <location>
        <begin position="149"/>
        <end position="172"/>
    </location>
</feature>
<evidence type="ECO:0000313" key="9">
    <source>
        <dbReference type="EMBL" id="SCF39498.1"/>
    </source>
</evidence>
<keyword evidence="4 7" id="KW-1133">Transmembrane helix</keyword>
<dbReference type="InterPro" id="IPR038770">
    <property type="entry name" value="Na+/solute_symporter_sf"/>
</dbReference>
<feature type="transmembrane region" description="Helical" evidence="7">
    <location>
        <begin position="396"/>
        <end position="414"/>
    </location>
</feature>
<feature type="transmembrane region" description="Helical" evidence="7">
    <location>
        <begin position="115"/>
        <end position="137"/>
    </location>
</feature>
<feature type="transmembrane region" description="Helical" evidence="7">
    <location>
        <begin position="184"/>
        <end position="210"/>
    </location>
</feature>
<keyword evidence="6 7" id="KW-0472">Membrane</keyword>
<evidence type="ECO:0000256" key="5">
    <source>
        <dbReference type="ARBA" id="ARBA00023065"/>
    </source>
</evidence>
<feature type="transmembrane region" description="Helical" evidence="7">
    <location>
        <begin position="86"/>
        <end position="108"/>
    </location>
</feature>
<dbReference type="Proteomes" id="UP000198797">
    <property type="component" value="Unassembled WGS sequence"/>
</dbReference>
<feature type="transmembrane region" description="Helical" evidence="7">
    <location>
        <begin position="18"/>
        <end position="39"/>
    </location>
</feature>
<dbReference type="STRING" id="121616.GA0070216_11337"/>
<dbReference type="PANTHER" id="PTHR32468:SF0">
    <property type="entry name" value="K(+)_H(+) ANTIPORTER 1"/>
    <property type="match status" value="1"/>
</dbReference>
<evidence type="ECO:0000256" key="1">
    <source>
        <dbReference type="ARBA" id="ARBA00004141"/>
    </source>
</evidence>
<dbReference type="OrthoDB" id="9793589at2"/>
<reference evidence="10" key="1">
    <citation type="submission" date="2016-06" db="EMBL/GenBank/DDBJ databases">
        <authorList>
            <person name="Varghese N."/>
            <person name="Submissions Spin"/>
        </authorList>
    </citation>
    <scope>NUCLEOTIDE SEQUENCE [LARGE SCALE GENOMIC DNA]</scope>
    <source>
        <strain evidence="10">DSM 44100</strain>
    </source>
</reference>
<evidence type="ECO:0000256" key="6">
    <source>
        <dbReference type="ARBA" id="ARBA00023136"/>
    </source>
</evidence>
<feature type="transmembrane region" description="Helical" evidence="7">
    <location>
        <begin position="51"/>
        <end position="74"/>
    </location>
</feature>
<accession>A0A1C5A2S3</accession>
<evidence type="ECO:0000256" key="2">
    <source>
        <dbReference type="ARBA" id="ARBA00022448"/>
    </source>
</evidence>
<dbReference type="AlphaFoldDB" id="A0A1C5A2S3"/>
<gene>
    <name evidence="9" type="ORF">GA0070216_11337</name>
</gene>
<feature type="domain" description="Cation/H+ exchanger transmembrane" evidence="8">
    <location>
        <begin position="30"/>
        <end position="416"/>
    </location>
</feature>
<dbReference type="Pfam" id="PF00999">
    <property type="entry name" value="Na_H_Exchanger"/>
    <property type="match status" value="1"/>
</dbReference>
<dbReference type="GO" id="GO:1902600">
    <property type="term" value="P:proton transmembrane transport"/>
    <property type="evidence" value="ECO:0007669"/>
    <property type="project" value="InterPro"/>
</dbReference>
<proteinExistence type="predicted"/>
<evidence type="ECO:0000313" key="10">
    <source>
        <dbReference type="Proteomes" id="UP000198797"/>
    </source>
</evidence>
<dbReference type="InterPro" id="IPR006153">
    <property type="entry name" value="Cation/H_exchanger_TM"/>
</dbReference>
<evidence type="ECO:0000256" key="7">
    <source>
        <dbReference type="SAM" id="Phobius"/>
    </source>
</evidence>
<feature type="transmembrane region" description="Helical" evidence="7">
    <location>
        <begin position="216"/>
        <end position="238"/>
    </location>
</feature>
<dbReference type="InterPro" id="IPR050794">
    <property type="entry name" value="CPA2_transporter"/>
</dbReference>
<comment type="subcellular location">
    <subcellularLocation>
        <location evidence="1">Membrane</location>
        <topology evidence="1">Multi-pass membrane protein</topology>
    </subcellularLocation>
</comment>
<organism evidence="9 10">
    <name type="scientific">Micromonospora matsumotoense</name>
    <dbReference type="NCBI Taxonomy" id="121616"/>
    <lineage>
        <taxon>Bacteria</taxon>
        <taxon>Bacillati</taxon>
        <taxon>Actinomycetota</taxon>
        <taxon>Actinomycetes</taxon>
        <taxon>Micromonosporales</taxon>
        <taxon>Micromonosporaceae</taxon>
        <taxon>Micromonospora</taxon>
    </lineage>
</organism>
<evidence type="ECO:0000256" key="3">
    <source>
        <dbReference type="ARBA" id="ARBA00022692"/>
    </source>
</evidence>
<feature type="transmembrane region" description="Helical" evidence="7">
    <location>
        <begin position="365"/>
        <end position="390"/>
    </location>
</feature>
<name>A0A1C5A2S3_9ACTN</name>
<feature type="transmembrane region" description="Helical" evidence="7">
    <location>
        <begin position="301"/>
        <end position="319"/>
    </location>
</feature>
<keyword evidence="10" id="KW-1185">Reference proteome</keyword>
<dbReference type="PANTHER" id="PTHR32468">
    <property type="entry name" value="CATION/H + ANTIPORTER"/>
    <property type="match status" value="1"/>
</dbReference>
<dbReference type="EMBL" id="FMCU01000013">
    <property type="protein sequence ID" value="SCF39498.1"/>
    <property type="molecule type" value="Genomic_DNA"/>
</dbReference>
<dbReference type="GO" id="GO:0016020">
    <property type="term" value="C:membrane"/>
    <property type="evidence" value="ECO:0007669"/>
    <property type="project" value="UniProtKB-SubCell"/>
</dbReference>
<dbReference type="Gene3D" id="1.20.1530.20">
    <property type="match status" value="1"/>
</dbReference>